<dbReference type="SMART" id="SM00672">
    <property type="entry name" value="CAP10"/>
    <property type="match status" value="1"/>
</dbReference>
<evidence type="ECO:0000256" key="2">
    <source>
        <dbReference type="ARBA" id="ARBA00022679"/>
    </source>
</evidence>
<keyword evidence="2" id="KW-0808">Transferase</keyword>
<dbReference type="GO" id="GO:0016740">
    <property type="term" value="F:transferase activity"/>
    <property type="evidence" value="ECO:0007669"/>
    <property type="project" value="UniProtKB-KW"/>
</dbReference>
<evidence type="ECO:0000259" key="3">
    <source>
        <dbReference type="SMART" id="SM00672"/>
    </source>
</evidence>
<dbReference type="AlphaFoldDB" id="A0AAD6BY23"/>
<gene>
    <name evidence="4" type="ORF">N7458_009738</name>
</gene>
<protein>
    <recommendedName>
        <fullName evidence="3">Glycosyl transferase CAP10 domain-containing protein</fullName>
    </recommendedName>
</protein>
<organism evidence="4 5">
    <name type="scientific">Penicillium daleae</name>
    <dbReference type="NCBI Taxonomy" id="63821"/>
    <lineage>
        <taxon>Eukaryota</taxon>
        <taxon>Fungi</taxon>
        <taxon>Dikarya</taxon>
        <taxon>Ascomycota</taxon>
        <taxon>Pezizomycotina</taxon>
        <taxon>Eurotiomycetes</taxon>
        <taxon>Eurotiomycetidae</taxon>
        <taxon>Eurotiales</taxon>
        <taxon>Aspergillaceae</taxon>
        <taxon>Penicillium</taxon>
    </lineage>
</organism>
<dbReference type="Proteomes" id="UP001213681">
    <property type="component" value="Unassembled WGS sequence"/>
</dbReference>
<sequence length="567" mass="65236">MIIPILPILAGHSALWHVHSSQSQSNWHIESFQSQPNLDPSIHPIRHLATKADVEFHAMVKRQSRTLDACCREYERRYGRKPPPHFDKWFRAAQKQGFLLMDEFDSMMATMQPLWGVAPSDIRARLDKIIAASEGQGMYLFTVSRDENRVFTNPENWMGSTFSYWFDSEVLQTLPDLSLVVNTMDEPKVVVPYDMLSHALQVARTPRKGPLLPGKRPDLAQHVDLLNIGKQNTWDALSLSCSPGTVARDFSLQADGSPFLTEMGFLSNLTLSKDVCQFPELHNIHAGLRHPSSMTITHSLVPVFSQAKASCFNDVLYPSPFYAEKLRTGEYKEQHDVDWEEKENIVYWTGSNTGGHSTSENWRSLQRQRLALMTSNESQPINLLRLTHQPGEGSSEWVPIESTIAAISNFTRVRISAAIQCDHAACREQENELQINTGVRDDITDGYKARYNLDIDGNGLSGRFYRLLMSKSAVLKQTLYQEWHDDWLIPWFHYIPISMDLRDFPEIVRYLTQEPEGQALGRKVAENSYDWSRRVLRTEDMRLVWWRLMLEYGRLINDDRDQMGYKN</sequence>
<proteinExistence type="inferred from homology"/>
<keyword evidence="5" id="KW-1185">Reference proteome</keyword>
<dbReference type="PANTHER" id="PTHR12203">
    <property type="entry name" value="KDEL LYS-ASP-GLU-LEU CONTAINING - RELATED"/>
    <property type="match status" value="1"/>
</dbReference>
<reference evidence="4" key="1">
    <citation type="submission" date="2022-12" db="EMBL/GenBank/DDBJ databases">
        <authorList>
            <person name="Petersen C."/>
        </authorList>
    </citation>
    <scope>NUCLEOTIDE SEQUENCE</scope>
    <source>
        <strain evidence="4">IBT 16125</strain>
    </source>
</reference>
<evidence type="ECO:0000313" key="5">
    <source>
        <dbReference type="Proteomes" id="UP001213681"/>
    </source>
</evidence>
<dbReference type="RefSeq" id="XP_056761969.1">
    <property type="nucleotide sequence ID" value="XM_056913120.1"/>
</dbReference>
<dbReference type="PANTHER" id="PTHR12203:SF35">
    <property type="entry name" value="PROTEIN O-GLUCOSYLTRANSFERASE 1"/>
    <property type="match status" value="1"/>
</dbReference>
<name>A0AAD6BY23_9EURO</name>
<dbReference type="EMBL" id="JAPVEA010000008">
    <property type="protein sequence ID" value="KAJ5438740.1"/>
    <property type="molecule type" value="Genomic_DNA"/>
</dbReference>
<dbReference type="InterPro" id="IPR051091">
    <property type="entry name" value="O-Glucosyltr/Glycosyltrsf_90"/>
</dbReference>
<feature type="domain" description="Glycosyl transferase CAP10" evidence="3">
    <location>
        <begin position="265"/>
        <end position="559"/>
    </location>
</feature>
<reference evidence="4" key="2">
    <citation type="journal article" date="2023" name="IMA Fungus">
        <title>Comparative genomic study of the Penicillium genus elucidates a diverse pangenome and 15 lateral gene transfer events.</title>
        <authorList>
            <person name="Petersen C."/>
            <person name="Sorensen T."/>
            <person name="Nielsen M.R."/>
            <person name="Sondergaard T.E."/>
            <person name="Sorensen J.L."/>
            <person name="Fitzpatrick D.A."/>
            <person name="Frisvad J.C."/>
            <person name="Nielsen K.L."/>
        </authorList>
    </citation>
    <scope>NUCLEOTIDE SEQUENCE</scope>
    <source>
        <strain evidence="4">IBT 16125</strain>
    </source>
</reference>
<dbReference type="Pfam" id="PF05686">
    <property type="entry name" value="Glyco_transf_90"/>
    <property type="match status" value="1"/>
</dbReference>
<comment type="similarity">
    <text evidence="1">Belongs to the glycosyltransferase 90 family.</text>
</comment>
<dbReference type="InterPro" id="IPR006598">
    <property type="entry name" value="CAP10"/>
</dbReference>
<evidence type="ECO:0000256" key="1">
    <source>
        <dbReference type="ARBA" id="ARBA00010118"/>
    </source>
</evidence>
<accession>A0AAD6BY23</accession>
<comment type="caution">
    <text evidence="4">The sequence shown here is derived from an EMBL/GenBank/DDBJ whole genome shotgun (WGS) entry which is preliminary data.</text>
</comment>
<evidence type="ECO:0000313" key="4">
    <source>
        <dbReference type="EMBL" id="KAJ5438740.1"/>
    </source>
</evidence>
<dbReference type="GeneID" id="81603363"/>